<dbReference type="FunFam" id="3.80.10.10:FF:000095">
    <property type="entry name" value="LRR receptor-like serine/threonine-protein kinase GSO1"/>
    <property type="match status" value="1"/>
</dbReference>
<keyword evidence="14 17" id="KW-1133">Transmembrane helix</keyword>
<evidence type="ECO:0000256" key="1">
    <source>
        <dbReference type="ARBA" id="ARBA00004162"/>
    </source>
</evidence>
<evidence type="ECO:0000256" key="8">
    <source>
        <dbReference type="ARBA" id="ARBA00022692"/>
    </source>
</evidence>
<keyword evidence="15 17" id="KW-0472">Membrane</keyword>
<evidence type="ECO:0000256" key="17">
    <source>
        <dbReference type="SAM" id="Phobius"/>
    </source>
</evidence>
<organism evidence="20 21">
    <name type="scientific">Parasponia andersonii</name>
    <name type="common">Sponia andersonii</name>
    <dbReference type="NCBI Taxonomy" id="3476"/>
    <lineage>
        <taxon>Eukaryota</taxon>
        <taxon>Viridiplantae</taxon>
        <taxon>Streptophyta</taxon>
        <taxon>Embryophyta</taxon>
        <taxon>Tracheophyta</taxon>
        <taxon>Spermatophyta</taxon>
        <taxon>Magnoliopsida</taxon>
        <taxon>eudicotyledons</taxon>
        <taxon>Gunneridae</taxon>
        <taxon>Pentapetalae</taxon>
        <taxon>rosids</taxon>
        <taxon>fabids</taxon>
        <taxon>Rosales</taxon>
        <taxon>Cannabaceae</taxon>
        <taxon>Parasponia</taxon>
    </lineage>
</organism>
<evidence type="ECO:0000256" key="18">
    <source>
        <dbReference type="SAM" id="SignalP"/>
    </source>
</evidence>
<evidence type="ECO:0000256" key="9">
    <source>
        <dbReference type="ARBA" id="ARBA00022729"/>
    </source>
</evidence>
<evidence type="ECO:0000256" key="13">
    <source>
        <dbReference type="ARBA" id="ARBA00022840"/>
    </source>
</evidence>
<keyword evidence="9 18" id="KW-0732">Signal</keyword>
<sequence length="909" mass="99635">MLWYFLVQVFVFTSAFSKALTGNETDKLSLLEFKAQVIDSLGALNSWNESVHFCQWLGVTCGRRHQRVTEINIISSQLGGYLSPHIGNLSFLRILYLQNNSFSHEIPEEIGRLFRLRSIRLTYNSFSGKVPANISRCSNLQHIFLEYNNLTGEIPKGMGSFSTLMVIALAGNKFYGEIPRSIANLSNTLDTFVVESNELHGSIPNSFGGLKRLKYLFLAFNNLSGVIPPSVYNLSSLQVFSVQMNRLEGGLPPNLGLLLPKLETFLFHLNQFSGAVPVMSNSSNLVDFQILSNHFTGKVPDFSNVPNLNNLVLDANNLGEGGDADLNFLFSLVNLTKLEVLGISQNNFGGVLPECISNFSTKLWRMTFGWNSIKGSIPSGIGYMFNLEVLGFQYNQLVGPIPSNLGQLQNLYSLHLINNKLSGIIPSSLGNATSLSILSLGSNNLQGSLPSSLAECRNLRALGLFQNNLSGQIPKEVIGLLSLTIGLDLSQNYFTGSIPNEVGKLVHLTQLDISENKLSGEIPKTLGSCQSLEYLSLGGNLLYGTIPPSLDSLKGIVEIDFSRNNLSGKIPNFLGGFQLQNLNLSFNNFEGEVPIQGVFKNKSAFSIVGNTRLCGGKPQLSLPKCPSKLDKKQKLSSKKKLIVSLACGLVAILFLALALTLLCRRRKRKCESILGASFGISFLEVSYGDLLKATDGFSSINLIGAGSIWSVYKGVLNDMVKLIVAVKVFNLQTSRALNSFIAECEVLKSIKHRNLVKLLTACSSIDFQGNDFKALVYEYMINGSLEEWLHPSHPVISSEQGNRNFNLIQRLNIVIDVANALDYLHNHCHVPVVHSDLKPSNILLDGDMVAHVGDFGLARFLRDPSRPFSSHHSSSIGLRGSIGYIAPGNSVIVCLYKWVFLSDLLFCGG</sequence>
<dbReference type="Pfam" id="PF00069">
    <property type="entry name" value="Pkinase"/>
    <property type="match status" value="1"/>
</dbReference>
<proteinExistence type="inferred from homology"/>
<evidence type="ECO:0000256" key="4">
    <source>
        <dbReference type="ARBA" id="ARBA00022475"/>
    </source>
</evidence>
<accession>A0A2P5AJI6</accession>
<keyword evidence="7" id="KW-0808">Transferase</keyword>
<dbReference type="InterPro" id="IPR051809">
    <property type="entry name" value="Plant_receptor-like_S/T_kinase"/>
</dbReference>
<dbReference type="GO" id="GO:0005524">
    <property type="term" value="F:ATP binding"/>
    <property type="evidence" value="ECO:0007669"/>
    <property type="project" value="UniProtKB-KW"/>
</dbReference>
<dbReference type="PANTHER" id="PTHR27008">
    <property type="entry name" value="OS04G0122200 PROTEIN"/>
    <property type="match status" value="1"/>
</dbReference>
<keyword evidence="16" id="KW-0325">Glycoprotein</keyword>
<keyword evidence="5 20" id="KW-0723">Serine/threonine-protein kinase</keyword>
<evidence type="ECO:0000313" key="21">
    <source>
        <dbReference type="Proteomes" id="UP000237105"/>
    </source>
</evidence>
<keyword evidence="10" id="KW-0677">Repeat</keyword>
<comment type="caution">
    <text evidence="20">The sequence shown here is derived from an EMBL/GenBank/DDBJ whole genome shotgun (WGS) entry which is preliminary data.</text>
</comment>
<dbReference type="Pfam" id="PF00560">
    <property type="entry name" value="LRR_1"/>
    <property type="match status" value="7"/>
</dbReference>
<comment type="subcellular location">
    <subcellularLocation>
        <location evidence="1">Cell membrane</location>
        <topology evidence="1">Single-pass membrane protein</topology>
    </subcellularLocation>
</comment>
<keyword evidence="6" id="KW-0433">Leucine-rich repeat</keyword>
<dbReference type="PROSITE" id="PS00108">
    <property type="entry name" value="PROTEIN_KINASE_ST"/>
    <property type="match status" value="1"/>
</dbReference>
<feature type="transmembrane region" description="Helical" evidence="17">
    <location>
        <begin position="641"/>
        <end position="663"/>
    </location>
</feature>
<reference evidence="21" key="1">
    <citation type="submission" date="2016-06" db="EMBL/GenBank/DDBJ databases">
        <title>Parallel loss of symbiosis genes in relatives of nitrogen-fixing non-legume Parasponia.</title>
        <authorList>
            <person name="Van Velzen R."/>
            <person name="Holmer R."/>
            <person name="Bu F."/>
            <person name="Rutten L."/>
            <person name="Van Zeijl A."/>
            <person name="Liu W."/>
            <person name="Santuari L."/>
            <person name="Cao Q."/>
            <person name="Sharma T."/>
            <person name="Shen D."/>
            <person name="Roswanjaya Y."/>
            <person name="Wardhani T."/>
            <person name="Kalhor M.S."/>
            <person name="Jansen J."/>
            <person name="Van den Hoogen J."/>
            <person name="Gungor B."/>
            <person name="Hartog M."/>
            <person name="Hontelez J."/>
            <person name="Verver J."/>
            <person name="Yang W.-C."/>
            <person name="Schijlen E."/>
            <person name="Repin R."/>
            <person name="Schilthuizen M."/>
            <person name="Schranz E."/>
            <person name="Heidstra R."/>
            <person name="Miyata K."/>
            <person name="Fedorova E."/>
            <person name="Kohlen W."/>
            <person name="Bisseling T."/>
            <person name="Smit S."/>
            <person name="Geurts R."/>
        </authorList>
    </citation>
    <scope>NUCLEOTIDE SEQUENCE [LARGE SCALE GENOMIC DNA]</scope>
    <source>
        <strain evidence="21">cv. WU1-14</strain>
    </source>
</reference>
<evidence type="ECO:0000256" key="3">
    <source>
        <dbReference type="ARBA" id="ARBA00012513"/>
    </source>
</evidence>
<dbReference type="Pfam" id="PF08263">
    <property type="entry name" value="LRRNT_2"/>
    <property type="match status" value="1"/>
</dbReference>
<dbReference type="Gene3D" id="3.30.200.20">
    <property type="entry name" value="Phosphorylase Kinase, domain 1"/>
    <property type="match status" value="1"/>
</dbReference>
<feature type="domain" description="Protein kinase" evidence="19">
    <location>
        <begin position="697"/>
        <end position="909"/>
    </location>
</feature>
<keyword evidence="21" id="KW-1185">Reference proteome</keyword>
<dbReference type="PROSITE" id="PS50011">
    <property type="entry name" value="PROTEIN_KINASE_DOM"/>
    <property type="match status" value="1"/>
</dbReference>
<evidence type="ECO:0000256" key="12">
    <source>
        <dbReference type="ARBA" id="ARBA00022777"/>
    </source>
</evidence>
<dbReference type="OrthoDB" id="676979at2759"/>
<dbReference type="InterPro" id="IPR008271">
    <property type="entry name" value="Ser/Thr_kinase_AS"/>
</dbReference>
<evidence type="ECO:0000256" key="5">
    <source>
        <dbReference type="ARBA" id="ARBA00022527"/>
    </source>
</evidence>
<dbReference type="InterPro" id="IPR032675">
    <property type="entry name" value="LRR_dom_sf"/>
</dbReference>
<dbReference type="SMART" id="SM00220">
    <property type="entry name" value="S_TKc"/>
    <property type="match status" value="1"/>
</dbReference>
<dbReference type="FunFam" id="3.30.200.20:FF:000432">
    <property type="entry name" value="LRR receptor-like serine/threonine-protein kinase EFR"/>
    <property type="match status" value="1"/>
</dbReference>
<keyword evidence="4" id="KW-1003">Cell membrane</keyword>
<name>A0A2P5AJI6_PARAD</name>
<dbReference type="SUPFAM" id="SSF56112">
    <property type="entry name" value="Protein kinase-like (PK-like)"/>
    <property type="match status" value="1"/>
</dbReference>
<dbReference type="InterPro" id="IPR001611">
    <property type="entry name" value="Leu-rich_rpt"/>
</dbReference>
<feature type="signal peptide" evidence="18">
    <location>
        <begin position="1"/>
        <end position="21"/>
    </location>
</feature>
<evidence type="ECO:0000313" key="20">
    <source>
        <dbReference type="EMBL" id="PON36677.1"/>
    </source>
</evidence>
<dbReference type="Gene3D" id="3.80.10.10">
    <property type="entry name" value="Ribonuclease Inhibitor"/>
    <property type="match status" value="4"/>
</dbReference>
<evidence type="ECO:0000256" key="2">
    <source>
        <dbReference type="ARBA" id="ARBA00008684"/>
    </source>
</evidence>
<dbReference type="InterPro" id="IPR000719">
    <property type="entry name" value="Prot_kinase_dom"/>
</dbReference>
<dbReference type="GO" id="GO:0004674">
    <property type="term" value="F:protein serine/threonine kinase activity"/>
    <property type="evidence" value="ECO:0007669"/>
    <property type="project" value="UniProtKB-KW"/>
</dbReference>
<dbReference type="SMART" id="SM00369">
    <property type="entry name" value="LRR_TYP"/>
    <property type="match status" value="5"/>
</dbReference>
<dbReference type="Proteomes" id="UP000237105">
    <property type="component" value="Unassembled WGS sequence"/>
</dbReference>
<dbReference type="SUPFAM" id="SSF52058">
    <property type="entry name" value="L domain-like"/>
    <property type="match status" value="2"/>
</dbReference>
<evidence type="ECO:0000256" key="7">
    <source>
        <dbReference type="ARBA" id="ARBA00022679"/>
    </source>
</evidence>
<dbReference type="PANTHER" id="PTHR27008:SF596">
    <property type="entry name" value="OS02G0215500 PROTEIN"/>
    <property type="match status" value="1"/>
</dbReference>
<comment type="similarity">
    <text evidence="2">Belongs to the protein kinase superfamily. Ser/Thr protein kinase family.</text>
</comment>
<dbReference type="EC" id="2.7.11.1" evidence="3"/>
<gene>
    <name evidence="20" type="ORF">PanWU01x14_326380</name>
</gene>
<keyword evidence="8 17" id="KW-0812">Transmembrane</keyword>
<keyword evidence="12 20" id="KW-0418">Kinase</keyword>
<feature type="chain" id="PRO_5015182616" description="non-specific serine/threonine protein kinase" evidence="18">
    <location>
        <begin position="22"/>
        <end position="909"/>
    </location>
</feature>
<dbReference type="Pfam" id="PF13855">
    <property type="entry name" value="LRR_8"/>
    <property type="match status" value="2"/>
</dbReference>
<keyword evidence="11" id="KW-0547">Nucleotide-binding</keyword>
<evidence type="ECO:0000259" key="19">
    <source>
        <dbReference type="PROSITE" id="PS50011"/>
    </source>
</evidence>
<evidence type="ECO:0000256" key="10">
    <source>
        <dbReference type="ARBA" id="ARBA00022737"/>
    </source>
</evidence>
<evidence type="ECO:0000256" key="15">
    <source>
        <dbReference type="ARBA" id="ARBA00023136"/>
    </source>
</evidence>
<protein>
    <recommendedName>
        <fullName evidence="3">non-specific serine/threonine protein kinase</fullName>
        <ecNumber evidence="3">2.7.11.1</ecNumber>
    </recommendedName>
</protein>
<dbReference type="InterPro" id="IPR003591">
    <property type="entry name" value="Leu-rich_rpt_typical-subtyp"/>
</dbReference>
<keyword evidence="13" id="KW-0067">ATP-binding</keyword>
<evidence type="ECO:0000256" key="16">
    <source>
        <dbReference type="ARBA" id="ARBA00023180"/>
    </source>
</evidence>
<dbReference type="InterPro" id="IPR011009">
    <property type="entry name" value="Kinase-like_dom_sf"/>
</dbReference>
<dbReference type="FunFam" id="3.80.10.10:FF:000288">
    <property type="entry name" value="LRR receptor-like serine/threonine-protein kinase EFR"/>
    <property type="match status" value="1"/>
</dbReference>
<dbReference type="InterPro" id="IPR013210">
    <property type="entry name" value="LRR_N_plant-typ"/>
</dbReference>
<dbReference type="GO" id="GO:0005886">
    <property type="term" value="C:plasma membrane"/>
    <property type="evidence" value="ECO:0007669"/>
    <property type="project" value="UniProtKB-SubCell"/>
</dbReference>
<evidence type="ECO:0000256" key="6">
    <source>
        <dbReference type="ARBA" id="ARBA00022614"/>
    </source>
</evidence>
<evidence type="ECO:0000256" key="11">
    <source>
        <dbReference type="ARBA" id="ARBA00022741"/>
    </source>
</evidence>
<dbReference type="Gene3D" id="1.10.510.10">
    <property type="entry name" value="Transferase(Phosphotransferase) domain 1"/>
    <property type="match status" value="1"/>
</dbReference>
<evidence type="ECO:0000256" key="14">
    <source>
        <dbReference type="ARBA" id="ARBA00022989"/>
    </source>
</evidence>
<dbReference type="AlphaFoldDB" id="A0A2P5AJI6"/>
<dbReference type="EMBL" id="JXTB01000558">
    <property type="protein sequence ID" value="PON36677.1"/>
    <property type="molecule type" value="Genomic_DNA"/>
</dbReference>